<feature type="repeat" description="PPR" evidence="2">
    <location>
        <begin position="400"/>
        <end position="434"/>
    </location>
</feature>
<dbReference type="InterPro" id="IPR002885">
    <property type="entry name" value="PPR_rpt"/>
</dbReference>
<dbReference type="OrthoDB" id="185373at2759"/>
<proteinExistence type="predicted"/>
<protein>
    <recommendedName>
        <fullName evidence="5">Pentatricopeptide repeat-containing protein</fullName>
    </recommendedName>
</protein>
<feature type="repeat" description="PPR" evidence="2">
    <location>
        <begin position="198"/>
        <end position="232"/>
    </location>
</feature>
<organism evidence="3 4">
    <name type="scientific">Ceratopteris richardii</name>
    <name type="common">Triangle waterfern</name>
    <dbReference type="NCBI Taxonomy" id="49495"/>
    <lineage>
        <taxon>Eukaryota</taxon>
        <taxon>Viridiplantae</taxon>
        <taxon>Streptophyta</taxon>
        <taxon>Embryophyta</taxon>
        <taxon>Tracheophyta</taxon>
        <taxon>Polypodiopsida</taxon>
        <taxon>Polypodiidae</taxon>
        <taxon>Polypodiales</taxon>
        <taxon>Pteridineae</taxon>
        <taxon>Pteridaceae</taxon>
        <taxon>Parkerioideae</taxon>
        <taxon>Ceratopteris</taxon>
    </lineage>
</organism>
<dbReference type="GO" id="GO:0003723">
    <property type="term" value="F:RNA binding"/>
    <property type="evidence" value="ECO:0007669"/>
    <property type="project" value="InterPro"/>
</dbReference>
<evidence type="ECO:0000313" key="4">
    <source>
        <dbReference type="Proteomes" id="UP000825935"/>
    </source>
</evidence>
<dbReference type="InterPro" id="IPR046960">
    <property type="entry name" value="PPR_At4g14850-like_plant"/>
</dbReference>
<dbReference type="NCBIfam" id="TIGR00756">
    <property type="entry name" value="PPR"/>
    <property type="match status" value="3"/>
</dbReference>
<dbReference type="Pfam" id="PF01535">
    <property type="entry name" value="PPR"/>
    <property type="match status" value="3"/>
</dbReference>
<dbReference type="PANTHER" id="PTHR47926:SF347">
    <property type="entry name" value="PENTATRICOPEPTIDE REPEAT-CONTAINING PROTEIN"/>
    <property type="match status" value="1"/>
</dbReference>
<dbReference type="FunFam" id="1.25.40.10:FF:000158">
    <property type="entry name" value="pentatricopeptide repeat-containing protein At2g33680"/>
    <property type="match status" value="1"/>
</dbReference>
<keyword evidence="4" id="KW-1185">Reference proteome</keyword>
<name>A0A8T2SCU9_CERRI</name>
<evidence type="ECO:0000256" key="1">
    <source>
        <dbReference type="ARBA" id="ARBA00022737"/>
    </source>
</evidence>
<accession>A0A8T2SCU9</accession>
<evidence type="ECO:0000313" key="3">
    <source>
        <dbReference type="EMBL" id="KAH7330936.1"/>
    </source>
</evidence>
<gene>
    <name evidence="3" type="ORF">KP509_20G008700</name>
</gene>
<dbReference type="Gene3D" id="1.25.40.10">
    <property type="entry name" value="Tetratricopeptide repeat domain"/>
    <property type="match status" value="4"/>
</dbReference>
<reference evidence="3" key="1">
    <citation type="submission" date="2021-08" db="EMBL/GenBank/DDBJ databases">
        <title>WGS assembly of Ceratopteris richardii.</title>
        <authorList>
            <person name="Marchant D.B."/>
            <person name="Chen G."/>
            <person name="Jenkins J."/>
            <person name="Shu S."/>
            <person name="Leebens-Mack J."/>
            <person name="Grimwood J."/>
            <person name="Schmutz J."/>
            <person name="Soltis P."/>
            <person name="Soltis D."/>
            <person name="Chen Z.-H."/>
        </authorList>
    </citation>
    <scope>NUCLEOTIDE SEQUENCE</scope>
    <source>
        <strain evidence="3">Whitten #5841</strain>
        <tissue evidence="3">Leaf</tissue>
    </source>
</reference>
<evidence type="ECO:0008006" key="5">
    <source>
        <dbReference type="Google" id="ProtNLM"/>
    </source>
</evidence>
<dbReference type="GO" id="GO:0048731">
    <property type="term" value="P:system development"/>
    <property type="evidence" value="ECO:0007669"/>
    <property type="project" value="UniProtKB-ARBA"/>
</dbReference>
<dbReference type="PANTHER" id="PTHR47926">
    <property type="entry name" value="PENTATRICOPEPTIDE REPEAT-CONTAINING PROTEIN"/>
    <property type="match status" value="1"/>
</dbReference>
<dbReference type="InterPro" id="IPR011990">
    <property type="entry name" value="TPR-like_helical_dom_sf"/>
</dbReference>
<sequence length="663" mass="74201">MLNKGKVEVVEELWNDFFADPTDWLDNRSTKRSTNSPDFVHASTKEALWIDGRLNPPWIQGKLTELAAPPSERGKRVVFGSNHTNIEIKKSNCARSIGNAELLADLQDLCKRGHVNEFLHAVEDLKFQGCRIKTIITSLLQFCICSKDLRLAEAADKLAENSGLGPHAFLGSRLIEAFGICGSLSSACKVFRRIPRPTLVSWNALLAAHVKCQQYEKTLQIYRSMCQQSVTVNEYTFVPVLKACSNLRVLSVGQIIYCHIVDMGLWFDANIGSCLIHMYANCGTLVDAQRVFEKLPMGSSLLLIAMIDIYVEHDHIEEALELFETHYNHEIQPNVGLFVSILKGCSISGDLCRGRYIHAEIILNALESDTYVATSLIDHYIKCEQLEDAHDIYRSLSRKDVVTCSLMIAGFIQHGYPQESIQLLEQMQQLGLHPNHVTFASILQACANLGAWDLGHIMHANMIESGSQIDSYVISGLVDMYGKCGSLEDAHSVFCKPSNRNVVIWSSMMTSYLMHEDYMAALQCFVAMQNEGLKPDHVAFTSAISVCNQQGLVYEGCQHFERLEGYRYTWMLEHYANMIGLFGRAGCLVEAEAIIQSMPLLATIEGWLTLLGSCKMYGNNYLASKCLQNLMLSDPVLASQYLNILSYKAVDDLNDMPLSELSQ</sequence>
<dbReference type="GO" id="GO:0009451">
    <property type="term" value="P:RNA modification"/>
    <property type="evidence" value="ECO:0007669"/>
    <property type="project" value="InterPro"/>
</dbReference>
<feature type="repeat" description="PPR" evidence="2">
    <location>
        <begin position="501"/>
        <end position="535"/>
    </location>
</feature>
<dbReference type="EMBL" id="CM035425">
    <property type="protein sequence ID" value="KAH7330936.1"/>
    <property type="molecule type" value="Genomic_DNA"/>
</dbReference>
<dbReference type="Pfam" id="PF13041">
    <property type="entry name" value="PPR_2"/>
    <property type="match status" value="3"/>
</dbReference>
<dbReference type="PROSITE" id="PS51375">
    <property type="entry name" value="PPR"/>
    <property type="match status" value="3"/>
</dbReference>
<comment type="caution">
    <text evidence="3">The sequence shown here is derived from an EMBL/GenBank/DDBJ whole genome shotgun (WGS) entry which is preliminary data.</text>
</comment>
<dbReference type="Proteomes" id="UP000825935">
    <property type="component" value="Chromosome 20"/>
</dbReference>
<dbReference type="FunFam" id="1.25.40.10:FF:000073">
    <property type="entry name" value="Pentatricopeptide repeat-containing protein chloroplastic"/>
    <property type="match status" value="1"/>
</dbReference>
<dbReference type="AlphaFoldDB" id="A0A8T2SCU9"/>
<evidence type="ECO:0000256" key="2">
    <source>
        <dbReference type="PROSITE-ProRule" id="PRU00708"/>
    </source>
</evidence>
<keyword evidence="1" id="KW-0677">Repeat</keyword>